<comment type="subcellular location">
    <subcellularLocation>
        <location evidence="1">Nucleus</location>
    </subcellularLocation>
</comment>
<name>A0ABQ9NS91_9PEZI</name>
<evidence type="ECO:0000259" key="4">
    <source>
        <dbReference type="Pfam" id="PF04082"/>
    </source>
</evidence>
<dbReference type="PANTHER" id="PTHR31001:SF77">
    <property type="entry name" value="TRANSCRIPTION FACTOR, PUTATIVE (AFU_ORTHOLOGUE AFUA_3G12940)-RELATED"/>
    <property type="match status" value="1"/>
</dbReference>
<feature type="domain" description="Xylanolytic transcriptional activator regulatory" evidence="4">
    <location>
        <begin position="42"/>
        <end position="143"/>
    </location>
</feature>
<evidence type="ECO:0000256" key="1">
    <source>
        <dbReference type="ARBA" id="ARBA00004123"/>
    </source>
</evidence>
<dbReference type="EMBL" id="JAPDRL010000033">
    <property type="protein sequence ID" value="KAJ9665022.1"/>
    <property type="molecule type" value="Genomic_DNA"/>
</dbReference>
<evidence type="ECO:0000313" key="6">
    <source>
        <dbReference type="Proteomes" id="UP001172684"/>
    </source>
</evidence>
<evidence type="ECO:0000256" key="2">
    <source>
        <dbReference type="ARBA" id="ARBA00023242"/>
    </source>
</evidence>
<feature type="region of interest" description="Disordered" evidence="3">
    <location>
        <begin position="251"/>
        <end position="272"/>
    </location>
</feature>
<keyword evidence="6" id="KW-1185">Reference proteome</keyword>
<keyword evidence="2" id="KW-0539">Nucleus</keyword>
<dbReference type="InterPro" id="IPR007219">
    <property type="entry name" value="XnlR_reg_dom"/>
</dbReference>
<dbReference type="CDD" id="cd12148">
    <property type="entry name" value="fungal_TF_MHR"/>
    <property type="match status" value="1"/>
</dbReference>
<sequence length="353" mass="39477">MDDAALKNFEPLAFMVFYAAVNSLQPSETVSEFRVEKDPLLQKYRQGLELALERADFLTTSSIEVLQAFMMLLTCDCKKESSGKPYALVGAAIRIATAQGLHREPTLFSSASMDEITIELRRRLWYQIVDIDIRTAGSKGQEPILIFIQCVCLVETVLKYTVDNGIGAQRFQWHIGSDIMFYPIMHLISELRSSPFQSSEQAPLRERALAGLRNILQMKRVANVHTWLVMERMIEKLSADHARGSLGVTPGLTLTPPSITPEVPSEPLPKTTSVKDPVIAQPYFGTEFGTGTTAGSLHKAASYEYTDTAFSVNTFASTIAFEAQDSSYFPDEFTWSSLDVYFPDYSGNRPMFF</sequence>
<gene>
    <name evidence="5" type="ORF">H2201_004887</name>
</gene>
<dbReference type="InterPro" id="IPR050613">
    <property type="entry name" value="Sec_Metabolite_Reg"/>
</dbReference>
<dbReference type="Pfam" id="PF04082">
    <property type="entry name" value="Fungal_trans"/>
    <property type="match status" value="1"/>
</dbReference>
<protein>
    <recommendedName>
        <fullName evidence="4">Xylanolytic transcriptional activator regulatory domain-containing protein</fullName>
    </recommendedName>
</protein>
<proteinExistence type="predicted"/>
<evidence type="ECO:0000256" key="3">
    <source>
        <dbReference type="SAM" id="MobiDB-lite"/>
    </source>
</evidence>
<reference evidence="5" key="1">
    <citation type="submission" date="2022-10" db="EMBL/GenBank/DDBJ databases">
        <title>Culturing micro-colonial fungi from biological soil crusts in the Mojave desert and describing Neophaeococcomyces mojavensis, and introducing the new genera and species Taxawa tesnikishii.</title>
        <authorList>
            <person name="Kurbessoian T."/>
            <person name="Stajich J.E."/>
        </authorList>
    </citation>
    <scope>NUCLEOTIDE SEQUENCE</scope>
    <source>
        <strain evidence="5">TK_1</strain>
    </source>
</reference>
<comment type="caution">
    <text evidence="5">The sequence shown here is derived from an EMBL/GenBank/DDBJ whole genome shotgun (WGS) entry which is preliminary data.</text>
</comment>
<evidence type="ECO:0000313" key="5">
    <source>
        <dbReference type="EMBL" id="KAJ9665022.1"/>
    </source>
</evidence>
<dbReference type="PANTHER" id="PTHR31001">
    <property type="entry name" value="UNCHARACTERIZED TRANSCRIPTIONAL REGULATORY PROTEIN"/>
    <property type="match status" value="1"/>
</dbReference>
<organism evidence="5 6">
    <name type="scientific">Coniosporium apollinis</name>
    <dbReference type="NCBI Taxonomy" id="61459"/>
    <lineage>
        <taxon>Eukaryota</taxon>
        <taxon>Fungi</taxon>
        <taxon>Dikarya</taxon>
        <taxon>Ascomycota</taxon>
        <taxon>Pezizomycotina</taxon>
        <taxon>Dothideomycetes</taxon>
        <taxon>Dothideomycetes incertae sedis</taxon>
        <taxon>Coniosporium</taxon>
    </lineage>
</organism>
<dbReference type="Proteomes" id="UP001172684">
    <property type="component" value="Unassembled WGS sequence"/>
</dbReference>
<accession>A0ABQ9NS91</accession>